<evidence type="ECO:0000313" key="1">
    <source>
        <dbReference type="EMBL" id="RXZ40960.1"/>
    </source>
</evidence>
<dbReference type="RefSeq" id="WP_165308220.1">
    <property type="nucleotide sequence ID" value="NZ_SDPL01000565.1"/>
</dbReference>
<evidence type="ECO:0000313" key="2">
    <source>
        <dbReference type="Proteomes" id="UP000292881"/>
    </source>
</evidence>
<dbReference type="Proteomes" id="UP000292881">
    <property type="component" value="Unassembled WGS sequence"/>
</dbReference>
<dbReference type="InterPro" id="IPR013078">
    <property type="entry name" value="His_Pase_superF_clade-1"/>
</dbReference>
<dbReference type="EMBL" id="SDPL01000565">
    <property type="protein sequence ID" value="RXZ40960.1"/>
    <property type="molecule type" value="Genomic_DNA"/>
</dbReference>
<proteinExistence type="predicted"/>
<dbReference type="SUPFAM" id="SSF53254">
    <property type="entry name" value="Phosphoglycerate mutase-like"/>
    <property type="match status" value="1"/>
</dbReference>
<sequence>ARALARIAVDHDGARVLAVAHGTLIRHALGELSGHEAQSYPRLDNLSFSRLERADASWRVLTVGGSSFDEVLPWLRPARAGDEGLGRTA</sequence>
<evidence type="ECO:0008006" key="3">
    <source>
        <dbReference type="Google" id="ProtNLM"/>
    </source>
</evidence>
<dbReference type="AlphaFoldDB" id="A0A4Q2J4R8"/>
<dbReference type="InterPro" id="IPR029033">
    <property type="entry name" value="His_PPase_superfam"/>
</dbReference>
<accession>A0A4Q2J4R8</accession>
<organism evidence="1 2">
    <name type="scientific">Agromyces binzhouensis</name>
    <dbReference type="NCBI Taxonomy" id="1817495"/>
    <lineage>
        <taxon>Bacteria</taxon>
        <taxon>Bacillati</taxon>
        <taxon>Actinomycetota</taxon>
        <taxon>Actinomycetes</taxon>
        <taxon>Micrococcales</taxon>
        <taxon>Microbacteriaceae</taxon>
        <taxon>Agromyces</taxon>
    </lineage>
</organism>
<reference evidence="1 2" key="1">
    <citation type="submission" date="2019-01" db="EMBL/GenBank/DDBJ databases">
        <authorList>
            <person name="Li J."/>
        </authorList>
    </citation>
    <scope>NUCLEOTIDE SEQUENCE [LARGE SCALE GENOMIC DNA]</scope>
    <source>
        <strain evidence="1 2">CGMCC 4.7180</strain>
    </source>
</reference>
<feature type="non-terminal residue" evidence="1">
    <location>
        <position position="1"/>
    </location>
</feature>
<dbReference type="Gene3D" id="3.40.50.1240">
    <property type="entry name" value="Phosphoglycerate mutase-like"/>
    <property type="match status" value="1"/>
</dbReference>
<comment type="caution">
    <text evidence="1">The sequence shown here is derived from an EMBL/GenBank/DDBJ whole genome shotgun (WGS) entry which is preliminary data.</text>
</comment>
<name>A0A4Q2J4R8_9MICO</name>
<dbReference type="Pfam" id="PF00300">
    <property type="entry name" value="His_Phos_1"/>
    <property type="match status" value="1"/>
</dbReference>
<gene>
    <name evidence="1" type="ORF">ESO86_16770</name>
</gene>
<keyword evidence="2" id="KW-1185">Reference proteome</keyword>
<protein>
    <recommendedName>
        <fullName evidence="3">Histidine phosphatase family protein</fullName>
    </recommendedName>
</protein>